<name>A0A3P3Y0V7_PLABS</name>
<keyword evidence="1" id="KW-0812">Transmembrane</keyword>
<reference evidence="2 3" key="1">
    <citation type="submission" date="2018-03" db="EMBL/GenBank/DDBJ databases">
        <authorList>
            <person name="Fogelqvist J."/>
        </authorList>
    </citation>
    <scope>NUCLEOTIDE SEQUENCE [LARGE SCALE GENOMIC DNA]</scope>
</reference>
<geneLocation type="mitochondrion" evidence="2"/>
<accession>A0A3P3Y0V7</accession>
<feature type="transmembrane region" description="Helical" evidence="1">
    <location>
        <begin position="100"/>
        <end position="124"/>
    </location>
</feature>
<dbReference type="AlphaFoldDB" id="A0A3P3Y0V7"/>
<organism evidence="2 3">
    <name type="scientific">Plasmodiophora brassicae</name>
    <name type="common">Clubroot disease agent</name>
    <dbReference type="NCBI Taxonomy" id="37360"/>
    <lineage>
        <taxon>Eukaryota</taxon>
        <taxon>Sar</taxon>
        <taxon>Rhizaria</taxon>
        <taxon>Endomyxa</taxon>
        <taxon>Phytomyxea</taxon>
        <taxon>Plasmodiophorida</taxon>
        <taxon>Plasmodiophoridae</taxon>
        <taxon>Plasmodiophora</taxon>
    </lineage>
</organism>
<dbReference type="Proteomes" id="UP000290189">
    <property type="component" value="Unassembled WGS sequence"/>
</dbReference>
<dbReference type="InterPro" id="IPR029164">
    <property type="entry name" value="PIG-Y"/>
</dbReference>
<sequence length="130" mass="14340">MNHGSARADVLPFLCSTRVSVGVTARPGLSFGRSGCAAGRGMDPHVVEQPRVSRMRVVLCGYLLLLLALVVWTVVIYAVVVSKFMPVMNHSALDWLRDDHYYSLLVPLCAPVLASTVYVNWLGLKLFRHS</sequence>
<feature type="transmembrane region" description="Helical" evidence="1">
    <location>
        <begin position="57"/>
        <end position="80"/>
    </location>
</feature>
<dbReference type="Pfam" id="PF15159">
    <property type="entry name" value="PIG-Y"/>
    <property type="match status" value="1"/>
</dbReference>
<keyword evidence="1" id="KW-1133">Transmembrane helix</keyword>
<dbReference type="PANTHER" id="PTHR36485">
    <property type="entry name" value="OS01G0939000 PROTEIN"/>
    <property type="match status" value="1"/>
</dbReference>
<dbReference type="PANTHER" id="PTHR36485:SF1">
    <property type="entry name" value="TRANSMEMBRANE PROTEIN"/>
    <property type="match status" value="1"/>
</dbReference>
<evidence type="ECO:0000256" key="1">
    <source>
        <dbReference type="SAM" id="Phobius"/>
    </source>
</evidence>
<gene>
    <name evidence="2" type="ORF">PLBR_LOCUS1046</name>
</gene>
<evidence type="ECO:0000313" key="2">
    <source>
        <dbReference type="EMBL" id="SPQ93831.1"/>
    </source>
</evidence>
<keyword evidence="1" id="KW-0472">Membrane</keyword>
<proteinExistence type="predicted"/>
<evidence type="ECO:0000313" key="3">
    <source>
        <dbReference type="Proteomes" id="UP000290189"/>
    </source>
</evidence>
<protein>
    <submittedName>
        <fullName evidence="2">Uncharacterized protein</fullName>
    </submittedName>
</protein>
<dbReference type="EMBL" id="OVEO01000002">
    <property type="protein sequence ID" value="SPQ93831.1"/>
    <property type="molecule type" value="Genomic_DNA"/>
</dbReference>
<keyword evidence="2" id="KW-0496">Mitochondrion</keyword>